<dbReference type="AlphaFoldDB" id="A0A1M4UGZ4"/>
<evidence type="ECO:0000313" key="1">
    <source>
        <dbReference type="EMBL" id="SHE56031.1"/>
    </source>
</evidence>
<reference evidence="1 2" key="1">
    <citation type="submission" date="2016-11" db="EMBL/GenBank/DDBJ databases">
        <authorList>
            <person name="Jaros S."/>
            <person name="Januszkiewicz K."/>
            <person name="Wedrychowicz H."/>
        </authorList>
    </citation>
    <scope>NUCLEOTIDE SEQUENCE [LARGE SCALE GENOMIC DNA]</scope>
    <source>
        <strain evidence="1 2">DSM 21986</strain>
    </source>
</reference>
<gene>
    <name evidence="1" type="ORF">SAMN05443144_10234</name>
</gene>
<organism evidence="1 2">
    <name type="scientific">Fodinibius roseus</name>
    <dbReference type="NCBI Taxonomy" id="1194090"/>
    <lineage>
        <taxon>Bacteria</taxon>
        <taxon>Pseudomonadati</taxon>
        <taxon>Balneolota</taxon>
        <taxon>Balneolia</taxon>
        <taxon>Balneolales</taxon>
        <taxon>Balneolaceae</taxon>
        <taxon>Fodinibius</taxon>
    </lineage>
</organism>
<protein>
    <submittedName>
        <fullName evidence="1">Uncharacterized protein</fullName>
    </submittedName>
</protein>
<dbReference type="Proteomes" id="UP000184041">
    <property type="component" value="Unassembled WGS sequence"/>
</dbReference>
<name>A0A1M4UGZ4_9BACT</name>
<proteinExistence type="predicted"/>
<keyword evidence="2" id="KW-1185">Reference proteome</keyword>
<dbReference type="STRING" id="1194090.SAMN05443144_10234"/>
<sequence>MSMCEGLNIPITNKLEKDRFAKATEEVSRLTFFFIKAL</sequence>
<dbReference type="EMBL" id="FQUS01000002">
    <property type="protein sequence ID" value="SHE56031.1"/>
    <property type="molecule type" value="Genomic_DNA"/>
</dbReference>
<evidence type="ECO:0000313" key="2">
    <source>
        <dbReference type="Proteomes" id="UP000184041"/>
    </source>
</evidence>
<accession>A0A1M4UGZ4</accession>